<proteinExistence type="predicted"/>
<dbReference type="InterPro" id="IPR003594">
    <property type="entry name" value="HATPase_dom"/>
</dbReference>
<accession>A0A7S9DX75</accession>
<dbReference type="InterPro" id="IPR005467">
    <property type="entry name" value="His_kinase_dom"/>
</dbReference>
<dbReference type="SMART" id="SM00387">
    <property type="entry name" value="HATPase_c"/>
    <property type="match status" value="1"/>
</dbReference>
<organism evidence="5 6">
    <name type="scientific">Salinimonas marina</name>
    <dbReference type="NCBI Taxonomy" id="2785918"/>
    <lineage>
        <taxon>Bacteria</taxon>
        <taxon>Pseudomonadati</taxon>
        <taxon>Pseudomonadota</taxon>
        <taxon>Gammaproteobacteria</taxon>
        <taxon>Alteromonadales</taxon>
        <taxon>Alteromonadaceae</taxon>
        <taxon>Alteromonas/Salinimonas group</taxon>
        <taxon>Salinimonas</taxon>
    </lineage>
</organism>
<evidence type="ECO:0000313" key="6">
    <source>
        <dbReference type="Proteomes" id="UP000595095"/>
    </source>
</evidence>
<name>A0A7S9DX75_9ALTE</name>
<keyword evidence="3" id="KW-0597">Phosphoprotein</keyword>
<keyword evidence="5" id="KW-0808">Transferase</keyword>
<feature type="domain" description="Histidine kinase" evidence="4">
    <location>
        <begin position="180"/>
        <end position="390"/>
    </location>
</feature>
<gene>
    <name evidence="5" type="ORF">IT774_16315</name>
</gene>
<dbReference type="InterPro" id="IPR036890">
    <property type="entry name" value="HATPase_C_sf"/>
</dbReference>
<dbReference type="SMART" id="SM00388">
    <property type="entry name" value="HisKA"/>
    <property type="match status" value="1"/>
</dbReference>
<dbReference type="Pfam" id="PF01590">
    <property type="entry name" value="GAF"/>
    <property type="match status" value="1"/>
</dbReference>
<dbReference type="Gene3D" id="1.10.287.130">
    <property type="match status" value="1"/>
</dbReference>
<dbReference type="PRINTS" id="PR00344">
    <property type="entry name" value="BCTRLSENSOR"/>
</dbReference>
<dbReference type="PANTHER" id="PTHR43547:SF2">
    <property type="entry name" value="HYBRID SIGNAL TRANSDUCTION HISTIDINE KINASE C"/>
    <property type="match status" value="1"/>
</dbReference>
<dbReference type="InterPro" id="IPR003661">
    <property type="entry name" value="HisK_dim/P_dom"/>
</dbReference>
<evidence type="ECO:0000256" key="2">
    <source>
        <dbReference type="ARBA" id="ARBA00012438"/>
    </source>
</evidence>
<dbReference type="CDD" id="cd00082">
    <property type="entry name" value="HisKA"/>
    <property type="match status" value="1"/>
</dbReference>
<dbReference type="KEGG" id="smaa:IT774_16315"/>
<dbReference type="AlphaFoldDB" id="A0A7S9DX75"/>
<dbReference type="EC" id="2.7.13.3" evidence="2"/>
<dbReference type="InterPro" id="IPR029016">
    <property type="entry name" value="GAF-like_dom_sf"/>
</dbReference>
<dbReference type="Proteomes" id="UP000595095">
    <property type="component" value="Chromosome"/>
</dbReference>
<evidence type="ECO:0000256" key="3">
    <source>
        <dbReference type="ARBA" id="ARBA00022553"/>
    </source>
</evidence>
<protein>
    <recommendedName>
        <fullName evidence="2">histidine kinase</fullName>
        <ecNumber evidence="2">2.7.13.3</ecNumber>
    </recommendedName>
</protein>
<dbReference type="Gene3D" id="3.30.565.10">
    <property type="entry name" value="Histidine kinase-like ATPase, C-terminal domain"/>
    <property type="match status" value="1"/>
</dbReference>
<dbReference type="InterPro" id="IPR036097">
    <property type="entry name" value="HisK_dim/P_sf"/>
</dbReference>
<dbReference type="SUPFAM" id="SSF47384">
    <property type="entry name" value="Homodimeric domain of signal transducing histidine kinase"/>
    <property type="match status" value="1"/>
</dbReference>
<comment type="catalytic activity">
    <reaction evidence="1">
        <text>ATP + protein L-histidine = ADP + protein N-phospho-L-histidine.</text>
        <dbReference type="EC" id="2.7.13.3"/>
    </reaction>
</comment>
<dbReference type="Pfam" id="PF00512">
    <property type="entry name" value="HisKA"/>
    <property type="match status" value="1"/>
</dbReference>
<dbReference type="SUPFAM" id="SSF55781">
    <property type="entry name" value="GAF domain-like"/>
    <property type="match status" value="1"/>
</dbReference>
<dbReference type="PROSITE" id="PS50109">
    <property type="entry name" value="HIS_KIN"/>
    <property type="match status" value="1"/>
</dbReference>
<dbReference type="EMBL" id="CP064795">
    <property type="protein sequence ID" value="QPG05621.1"/>
    <property type="molecule type" value="Genomic_DNA"/>
</dbReference>
<evidence type="ECO:0000256" key="1">
    <source>
        <dbReference type="ARBA" id="ARBA00000085"/>
    </source>
</evidence>
<evidence type="ECO:0000259" key="4">
    <source>
        <dbReference type="PROSITE" id="PS50109"/>
    </source>
</evidence>
<dbReference type="Pfam" id="PF02518">
    <property type="entry name" value="HATPase_c"/>
    <property type="match status" value="1"/>
</dbReference>
<dbReference type="RefSeq" id="WP_195810707.1">
    <property type="nucleotide sequence ID" value="NZ_CP064795.1"/>
</dbReference>
<keyword evidence="5" id="KW-0418">Kinase</keyword>
<dbReference type="InterPro" id="IPR004358">
    <property type="entry name" value="Sig_transdc_His_kin-like_C"/>
</dbReference>
<reference evidence="5 6" key="1">
    <citation type="submission" date="2020-11" db="EMBL/GenBank/DDBJ databases">
        <title>Complete genome sequence for Salinimonas sp. strain G2-b.</title>
        <authorList>
            <person name="Park S.-J."/>
        </authorList>
    </citation>
    <scope>NUCLEOTIDE SEQUENCE [LARGE SCALE GENOMIC DNA]</scope>
    <source>
        <strain evidence="5 6">G2-b</strain>
    </source>
</reference>
<evidence type="ECO:0000313" key="5">
    <source>
        <dbReference type="EMBL" id="QPG05621.1"/>
    </source>
</evidence>
<dbReference type="SUPFAM" id="SSF55874">
    <property type="entry name" value="ATPase domain of HSP90 chaperone/DNA topoisomerase II/histidine kinase"/>
    <property type="match status" value="1"/>
</dbReference>
<dbReference type="PANTHER" id="PTHR43547">
    <property type="entry name" value="TWO-COMPONENT HISTIDINE KINASE"/>
    <property type="match status" value="1"/>
</dbReference>
<keyword evidence="6" id="KW-1185">Reference proteome</keyword>
<sequence>MDTSIEQDIKAIQTLESVPTILSMIADTTGLRFVCISRVTPEKWTACEVLDDVNFNLLPGDNLEICDTFCDVVRISNQPIIIDNVQQDEQYRNHPIPKNFGFESYFSWPIYDAQGNFFGTLCGLDPLPVRLKTEKTKSMIESFAQLISRQLTTEYRLSAANQALQEEQQMAHLREQYIAILGHDLRTPLSSIMMGLDVLKLMPIAKEAASVLKRMENSSKRISLLTDNIMDFTHGQMGKGIPIKKTTCTNLTEVLKHTISELESQHPKREFTAHISLPEPVVCDAGRLAQLLSNLLINAVVHGDPNQPVQVEALQQNGQLIIRVANGGEPIPDEVQARLFQPFWRSPSQSSHKGLGLGLFIASQIAIAHQGTLAVSSDDDLTTFTLTADL</sequence>
<dbReference type="Gene3D" id="3.30.450.40">
    <property type="match status" value="1"/>
</dbReference>
<dbReference type="InterPro" id="IPR003018">
    <property type="entry name" value="GAF"/>
</dbReference>
<dbReference type="GO" id="GO:0000155">
    <property type="term" value="F:phosphorelay sensor kinase activity"/>
    <property type="evidence" value="ECO:0007669"/>
    <property type="project" value="InterPro"/>
</dbReference>